<protein>
    <submittedName>
        <fullName evidence="1">Contractile injection system protein, VgrG/Pvc8 family</fullName>
    </submittedName>
</protein>
<organism evidence="1 2">
    <name type="scientific">Streptomyces vulcanius</name>
    <dbReference type="NCBI Taxonomy" id="1441876"/>
    <lineage>
        <taxon>Bacteria</taxon>
        <taxon>Bacillati</taxon>
        <taxon>Actinomycetota</taxon>
        <taxon>Actinomycetes</taxon>
        <taxon>Kitasatosporales</taxon>
        <taxon>Streptomycetaceae</taxon>
        <taxon>Streptomyces</taxon>
    </lineage>
</organism>
<sequence>MAWRNTYRPHLTATEPALERGAWVSSFDLYQAENAHQVAELTVMHTYNPAMPSQQWRTPAGSVWGENTPVHLRFGWWSDDSADWYGYVASSRVLASETDPRFGHAVQIPVVYTLTGTSMLTQTRRNRTWRDTSASAIARTVATEYNLQPRVDGSAVIFAQQMQSMSDWQFLCDVADQIGYRVYVDGTVMWFVDRETVMPASDRSVPLFRMTKAPGVIDTLREFSAVLGDTDPAGGVRARYQAVAYNRTSSVLTPASYSQTRTTLHGKQVAAVLDRQYADRPAASYNQASRLLAAESDWLWVEARAVTNGDPRLRPGSVVDVQGDAVGETNLGLWMVRSAVHKINVNLLYPQKTTYTSTLVLGRNDARKLDLKVQQPPVNPAPTVLVNGRWRAAYTGGL</sequence>
<dbReference type="RefSeq" id="WP_381167942.1">
    <property type="nucleotide sequence ID" value="NZ_JBHSFK010000002.1"/>
</dbReference>
<proteinExistence type="predicted"/>
<keyword evidence="2" id="KW-1185">Reference proteome</keyword>
<reference evidence="2" key="1">
    <citation type="journal article" date="2019" name="Int. J. Syst. Evol. Microbiol.">
        <title>The Global Catalogue of Microorganisms (GCM) 10K type strain sequencing project: providing services to taxonomists for standard genome sequencing and annotation.</title>
        <authorList>
            <consortium name="The Broad Institute Genomics Platform"/>
            <consortium name="The Broad Institute Genome Sequencing Center for Infectious Disease"/>
            <person name="Wu L."/>
            <person name="Ma J."/>
        </authorList>
    </citation>
    <scope>NUCLEOTIDE SEQUENCE [LARGE SCALE GENOMIC DNA]</scope>
    <source>
        <strain evidence="2">CGMCC 4.7177</strain>
    </source>
</reference>
<dbReference type="Pfam" id="PF05954">
    <property type="entry name" value="Phage_GPD"/>
    <property type="match status" value="1"/>
</dbReference>
<dbReference type="SUPFAM" id="SSF69279">
    <property type="entry name" value="Phage tail proteins"/>
    <property type="match status" value="1"/>
</dbReference>
<name>A0ABV9AF74_9ACTN</name>
<dbReference type="Proteomes" id="UP001595839">
    <property type="component" value="Unassembled WGS sequence"/>
</dbReference>
<gene>
    <name evidence="1" type="ORF">ACFPIH_03185</name>
</gene>
<evidence type="ECO:0000313" key="1">
    <source>
        <dbReference type="EMBL" id="MFC4498535.1"/>
    </source>
</evidence>
<accession>A0ABV9AF74</accession>
<dbReference type="EMBL" id="JBHSFK010000002">
    <property type="protein sequence ID" value="MFC4498535.1"/>
    <property type="molecule type" value="Genomic_DNA"/>
</dbReference>
<evidence type="ECO:0000313" key="2">
    <source>
        <dbReference type="Proteomes" id="UP001595839"/>
    </source>
</evidence>
<comment type="caution">
    <text evidence="1">The sequence shown here is derived from an EMBL/GenBank/DDBJ whole genome shotgun (WGS) entry which is preliminary data.</text>
</comment>